<protein>
    <submittedName>
        <fullName evidence="2">Nucleotide-binding protein</fullName>
    </submittedName>
</protein>
<evidence type="ECO:0000313" key="3">
    <source>
        <dbReference type="Proteomes" id="UP001217325"/>
    </source>
</evidence>
<dbReference type="EMBL" id="JARDXE010000003">
    <property type="protein sequence ID" value="MDE8644704.1"/>
    <property type="molecule type" value="Genomic_DNA"/>
</dbReference>
<organism evidence="2 3">
    <name type="scientific">Rhodococcus qingshengii</name>
    <dbReference type="NCBI Taxonomy" id="334542"/>
    <lineage>
        <taxon>Bacteria</taxon>
        <taxon>Bacillati</taxon>
        <taxon>Actinomycetota</taxon>
        <taxon>Actinomycetes</taxon>
        <taxon>Mycobacteriales</taxon>
        <taxon>Nocardiaceae</taxon>
        <taxon>Rhodococcus</taxon>
        <taxon>Rhodococcus erythropolis group</taxon>
    </lineage>
</organism>
<proteinExistence type="predicted"/>
<dbReference type="Proteomes" id="UP001217325">
    <property type="component" value="Unassembled WGS sequence"/>
</dbReference>
<evidence type="ECO:0000259" key="1">
    <source>
        <dbReference type="Pfam" id="PF10137"/>
    </source>
</evidence>
<evidence type="ECO:0000313" key="2">
    <source>
        <dbReference type="EMBL" id="MDE8644704.1"/>
    </source>
</evidence>
<dbReference type="AlphaFoldDB" id="A0AAW6LCN2"/>
<sequence>MDDQKKLELLEQQIEAANSGSPADFNLWRDETEVVLRNVLGTANPIYNKFGRNSYTLSVQTSATTNQDRAAARQNGVRRAISMLKAAQKEVELSGGTPAPAAETVPTGTNVFIVHGHSEARKNSVARFVRKLTGNEPIILHEQASSGKTVIEKFESHAGSVGYAVVLATADDFGRTASDELEQPRARQNVIFEAGYFFGALGRDKVALLYDKNVERPSDTNGIVHIELDDADGWQRLLAREIEAAGVGVDWSALR</sequence>
<dbReference type="RefSeq" id="WP_275231615.1">
    <property type="nucleotide sequence ID" value="NZ_JARDXE010000003.1"/>
</dbReference>
<dbReference type="Pfam" id="PF10137">
    <property type="entry name" value="CAP12-PCTIR_TIR"/>
    <property type="match status" value="1"/>
</dbReference>
<dbReference type="InterPro" id="IPR019302">
    <property type="entry name" value="CAP12/PCTIR_TIR_dom"/>
</dbReference>
<name>A0AAW6LCN2_RHOSG</name>
<dbReference type="InterPro" id="IPR014571">
    <property type="entry name" value="UCP032620"/>
</dbReference>
<reference evidence="2" key="1">
    <citation type="submission" date="2023-02" db="EMBL/GenBank/DDBJ databases">
        <title>A novel hydrolase synthesized by Rhodococcus erythropolis HQ is responsible for the detoxification of Zearalenone.</title>
        <authorList>
            <person name="Hu J."/>
            <person name="Xu J."/>
        </authorList>
    </citation>
    <scope>NUCLEOTIDE SEQUENCE</scope>
    <source>
        <strain evidence="2">HQ</strain>
    </source>
</reference>
<dbReference type="PIRSF" id="PIRSF032620">
    <property type="entry name" value="UCP032620"/>
    <property type="match status" value="1"/>
</dbReference>
<gene>
    <name evidence="2" type="ORF">PXH69_07065</name>
</gene>
<feature type="domain" description="CD-NTase-associated protein 12/Pycsar effector protein TIR" evidence="1">
    <location>
        <begin position="110"/>
        <end position="229"/>
    </location>
</feature>
<accession>A0AAW6LCN2</accession>
<dbReference type="GO" id="GO:0050135">
    <property type="term" value="F:NADP+ nucleosidase activity"/>
    <property type="evidence" value="ECO:0007669"/>
    <property type="project" value="InterPro"/>
</dbReference>
<comment type="caution">
    <text evidence="2">The sequence shown here is derived from an EMBL/GenBank/DDBJ whole genome shotgun (WGS) entry which is preliminary data.</text>
</comment>